<keyword evidence="5 8" id="KW-1133">Transmembrane helix</keyword>
<keyword evidence="10" id="KW-1185">Reference proteome</keyword>
<evidence type="ECO:0000256" key="5">
    <source>
        <dbReference type="ARBA" id="ARBA00022989"/>
    </source>
</evidence>
<dbReference type="RefSeq" id="WP_142045445.1">
    <property type="nucleotide sequence ID" value="NZ_JBHTGS010000001.1"/>
</dbReference>
<feature type="transmembrane region" description="Helical" evidence="8">
    <location>
        <begin position="225"/>
        <end position="242"/>
    </location>
</feature>
<dbReference type="PANTHER" id="PTHR32024:SF1">
    <property type="entry name" value="KTR SYSTEM POTASSIUM UPTAKE PROTEIN B"/>
    <property type="match status" value="1"/>
</dbReference>
<dbReference type="AlphaFoldDB" id="A0A543ATM4"/>
<feature type="transmembrane region" description="Helical" evidence="8">
    <location>
        <begin position="68"/>
        <end position="92"/>
    </location>
</feature>
<evidence type="ECO:0000256" key="2">
    <source>
        <dbReference type="ARBA" id="ARBA00022448"/>
    </source>
</evidence>
<feature type="transmembrane region" description="Helical" evidence="8">
    <location>
        <begin position="292"/>
        <end position="323"/>
    </location>
</feature>
<feature type="transmembrane region" description="Helical" evidence="8">
    <location>
        <begin position="400"/>
        <end position="422"/>
    </location>
</feature>
<feature type="transmembrane region" description="Helical" evidence="8">
    <location>
        <begin position="37"/>
        <end position="56"/>
    </location>
</feature>
<dbReference type="GO" id="GO:0008324">
    <property type="term" value="F:monoatomic cation transmembrane transporter activity"/>
    <property type="evidence" value="ECO:0007669"/>
    <property type="project" value="InterPro"/>
</dbReference>
<evidence type="ECO:0000256" key="7">
    <source>
        <dbReference type="ARBA" id="ARBA00023136"/>
    </source>
</evidence>
<name>A0A543ATM4_9ACTN</name>
<dbReference type="OrthoDB" id="9810952at2"/>
<dbReference type="Proteomes" id="UP000317043">
    <property type="component" value="Unassembled WGS sequence"/>
</dbReference>
<dbReference type="PANTHER" id="PTHR32024">
    <property type="entry name" value="TRK SYSTEM POTASSIUM UPTAKE PROTEIN TRKG-RELATED"/>
    <property type="match status" value="1"/>
</dbReference>
<organism evidence="9 10">
    <name type="scientific">Stackebrandtia endophytica</name>
    <dbReference type="NCBI Taxonomy" id="1496996"/>
    <lineage>
        <taxon>Bacteria</taxon>
        <taxon>Bacillati</taxon>
        <taxon>Actinomycetota</taxon>
        <taxon>Actinomycetes</taxon>
        <taxon>Glycomycetales</taxon>
        <taxon>Glycomycetaceae</taxon>
        <taxon>Stackebrandtia</taxon>
    </lineage>
</organism>
<dbReference type="Pfam" id="PF02386">
    <property type="entry name" value="TrkH"/>
    <property type="match status" value="1"/>
</dbReference>
<feature type="transmembrane region" description="Helical" evidence="8">
    <location>
        <begin position="123"/>
        <end position="144"/>
    </location>
</feature>
<keyword evidence="4 8" id="KW-0812">Transmembrane</keyword>
<feature type="transmembrane region" description="Helical" evidence="8">
    <location>
        <begin position="185"/>
        <end position="205"/>
    </location>
</feature>
<keyword evidence="7 8" id="KW-0472">Membrane</keyword>
<evidence type="ECO:0000256" key="4">
    <source>
        <dbReference type="ARBA" id="ARBA00022692"/>
    </source>
</evidence>
<feature type="transmembrane region" description="Helical" evidence="8">
    <location>
        <begin position="7"/>
        <end position="25"/>
    </location>
</feature>
<dbReference type="InParanoid" id="A0A543ATM4"/>
<evidence type="ECO:0000256" key="3">
    <source>
        <dbReference type="ARBA" id="ARBA00022475"/>
    </source>
</evidence>
<keyword evidence="2" id="KW-0813">Transport</keyword>
<dbReference type="GO" id="GO:0005886">
    <property type="term" value="C:plasma membrane"/>
    <property type="evidence" value="ECO:0007669"/>
    <property type="project" value="UniProtKB-SubCell"/>
</dbReference>
<dbReference type="InterPro" id="IPR003445">
    <property type="entry name" value="Cat_transpt"/>
</dbReference>
<dbReference type="EMBL" id="VFOW01000001">
    <property type="protein sequence ID" value="TQL75933.1"/>
    <property type="molecule type" value="Genomic_DNA"/>
</dbReference>
<feature type="transmembrane region" description="Helical" evidence="8">
    <location>
        <begin position="344"/>
        <end position="364"/>
    </location>
</feature>
<gene>
    <name evidence="9" type="ORF">FB566_1451</name>
</gene>
<evidence type="ECO:0000313" key="9">
    <source>
        <dbReference type="EMBL" id="TQL75933.1"/>
    </source>
</evidence>
<dbReference type="GO" id="GO:0030001">
    <property type="term" value="P:metal ion transport"/>
    <property type="evidence" value="ECO:0007669"/>
    <property type="project" value="UniProtKB-ARBA"/>
</dbReference>
<evidence type="ECO:0000256" key="6">
    <source>
        <dbReference type="ARBA" id="ARBA00023065"/>
    </source>
</evidence>
<evidence type="ECO:0000256" key="1">
    <source>
        <dbReference type="ARBA" id="ARBA00004651"/>
    </source>
</evidence>
<proteinExistence type="predicted"/>
<comment type="subcellular location">
    <subcellularLocation>
        <location evidence="1">Cell membrane</location>
        <topology evidence="1">Multi-pass membrane protein</topology>
    </subcellularLocation>
</comment>
<comment type="caution">
    <text evidence="9">The sequence shown here is derived from an EMBL/GenBank/DDBJ whole genome shotgun (WGS) entry which is preliminary data.</text>
</comment>
<sequence length="439" mass="46399">MRHPARIVPLVFLGAILLGTLLLMLPIAREGDHSPQLITALFTATSAVCVTGLAVVDTSGYWSGFGEAVIAGLIQLGGFGIMTLASLLGLVVAGRLGLRGRLAAQAETKALGLGDVGQVVRRVGIISVCVELTLAIILFSRFYFGYDYAFGKAAWHGVFHSIAAFNNAGFALYPDSLEGFVTDPIVLLPVALAVIIGGIGSPVLLELGRRLKRPVKWSIHTKLTMLGTAILIPLGFCTYLLFEWNNPATMGPLGFGDKLSAALFSGVMPRSAGFNAMPLGEVQPETQIVTMVLMFIGAGSASTAGGIKITTFLLLAFVIWAEIRGEPDVSIFGRSIGQQTQRQALTIALLGVGAVTCGTIALQATTRLPLIDVMFETVSAFGPVGLSTGITPELPTASQLVLVMLMYTGRVGTVAVGTALALRSRRRRFNYPRERPIVG</sequence>
<keyword evidence="6" id="KW-0406">Ion transport</keyword>
<reference evidence="9 10" key="1">
    <citation type="submission" date="2019-06" db="EMBL/GenBank/DDBJ databases">
        <title>Sequencing the genomes of 1000 actinobacteria strains.</title>
        <authorList>
            <person name="Klenk H.-P."/>
        </authorList>
    </citation>
    <scope>NUCLEOTIDE SEQUENCE [LARGE SCALE GENOMIC DNA]</scope>
    <source>
        <strain evidence="9 10">DSM 45928</strain>
    </source>
</reference>
<evidence type="ECO:0000313" key="10">
    <source>
        <dbReference type="Proteomes" id="UP000317043"/>
    </source>
</evidence>
<keyword evidence="3" id="KW-1003">Cell membrane</keyword>
<evidence type="ECO:0000256" key="8">
    <source>
        <dbReference type="SAM" id="Phobius"/>
    </source>
</evidence>
<protein>
    <submittedName>
        <fullName evidence="9">Potassium uptake TrkH family protein</fullName>
    </submittedName>
</protein>
<accession>A0A543ATM4</accession>